<accession>A0A9X9N3Z0</accession>
<protein>
    <submittedName>
        <fullName evidence="5">Restriction endonuclease subunit S</fullName>
        <ecNumber evidence="5">3.1.21.-</ecNumber>
    </submittedName>
</protein>
<sequence length="396" mass="44710">MNKQQEPRLRFQGFTGEWKTEGFESVGEFNPKAEIPQIFQYVDLESVVGTQLISYREEFKETAPSRAQRLAKNGDLFFQAVRPYQKNNYLFEKNNENFVFSTGYIQIRPQNDGYFLLTLVQKEEFVQEVLLRCTGTSYPAINTSSLQNIAILLPPTAEEQAHLGNFFRRLDSQIAESRTVLEKSRQLKKAMLAKMFPANGEKIPEIRFKGFDGEWEYRKLGEVASSYSGGTPSVGNSKFYGGNIPFIRSGEIHSSKTELFLTQEGLENSSAKLVKQGDILYALYGATSGEVERSKINGAINQAILAIIPNENYDAEFISQWLKNNKENIVNLYLQGGQGNLSGEIVKKIEISFPTKKEQTAIGNFFRQLDETIALQTAEVEKLNQLKKGLLAAMLV</sequence>
<dbReference type="GO" id="GO:0004519">
    <property type="term" value="F:endonuclease activity"/>
    <property type="evidence" value="ECO:0007669"/>
    <property type="project" value="UniProtKB-KW"/>
</dbReference>
<dbReference type="GO" id="GO:0009307">
    <property type="term" value="P:DNA restriction-modification system"/>
    <property type="evidence" value="ECO:0007669"/>
    <property type="project" value="UniProtKB-KW"/>
</dbReference>
<keyword evidence="5" id="KW-0378">Hydrolase</keyword>
<dbReference type="InterPro" id="IPR000055">
    <property type="entry name" value="Restrct_endonuc_typeI_TRD"/>
</dbReference>
<dbReference type="InterPro" id="IPR044946">
    <property type="entry name" value="Restrct_endonuc_typeI_TRD_sf"/>
</dbReference>
<dbReference type="AlphaFoldDB" id="A0A9X9N3Z0"/>
<dbReference type="EC" id="3.1.21.-" evidence="5"/>
<gene>
    <name evidence="5" type="ORF">KCG56_03905</name>
</gene>
<proteinExistence type="inferred from homology"/>
<dbReference type="Pfam" id="PF01420">
    <property type="entry name" value="Methylase_S"/>
    <property type="match status" value="2"/>
</dbReference>
<evidence type="ECO:0000259" key="4">
    <source>
        <dbReference type="Pfam" id="PF01420"/>
    </source>
</evidence>
<dbReference type="GO" id="GO:0003677">
    <property type="term" value="F:DNA binding"/>
    <property type="evidence" value="ECO:0007669"/>
    <property type="project" value="UniProtKB-KW"/>
</dbReference>
<keyword evidence="5" id="KW-0255">Endonuclease</keyword>
<dbReference type="EMBL" id="CP073116">
    <property type="protein sequence ID" value="UTG72574.1"/>
    <property type="molecule type" value="Genomic_DNA"/>
</dbReference>
<dbReference type="REBASE" id="641612">
    <property type="entry name" value="S.Nsu073ORF3910P"/>
</dbReference>
<reference evidence="5" key="1">
    <citation type="submission" date="2021-04" db="EMBL/GenBank/DDBJ databases">
        <title>Characterizing Neisseria spp. as novel respiratory pathobionts in bronchiectasis.</title>
        <authorList>
            <person name="Li L."/>
            <person name="Mac Aogain M."/>
            <person name="Xu T."/>
            <person name="Jaggi T.K."/>
            <person name="Chan L.Y."/>
            <person name="Keir H.R."/>
            <person name="Dicker A.J."/>
            <person name="Qu J."/>
            <person name="Liu Y."/>
            <person name="Chen H.S."/>
            <person name="Koh M.S."/>
            <person name="Ong T.H."/>
            <person name="Lim A.Y.H."/>
            <person name="Abisheganaden J."/>
            <person name="Low T.B."/>
            <person name="Oliver B.G."/>
            <person name="Tan N.S."/>
            <person name="Fang M."/>
            <person name="Chalmers J.D."/>
            <person name="Chotirmall S.H."/>
        </authorList>
    </citation>
    <scope>NUCLEOTIDE SEQUENCE</scope>
    <source>
        <strain evidence="5">TT0073</strain>
    </source>
</reference>
<dbReference type="InterPro" id="IPR052021">
    <property type="entry name" value="Type-I_RS_S_subunit"/>
</dbReference>
<evidence type="ECO:0000256" key="2">
    <source>
        <dbReference type="ARBA" id="ARBA00022747"/>
    </source>
</evidence>
<dbReference type="RefSeq" id="WP_254321963.1">
    <property type="nucleotide sequence ID" value="NZ_CP073116.1"/>
</dbReference>
<evidence type="ECO:0000313" key="6">
    <source>
        <dbReference type="Proteomes" id="UP001057305"/>
    </source>
</evidence>
<keyword evidence="3" id="KW-0238">DNA-binding</keyword>
<dbReference type="CDD" id="cd17515">
    <property type="entry name" value="RMtype1_S_MjaORF132P_Sau1132ORF3780P-TRD1-CR1_like"/>
    <property type="match status" value="1"/>
</dbReference>
<dbReference type="Gene3D" id="3.90.220.20">
    <property type="entry name" value="DNA methylase specificity domains"/>
    <property type="match status" value="2"/>
</dbReference>
<evidence type="ECO:0000256" key="1">
    <source>
        <dbReference type="ARBA" id="ARBA00010923"/>
    </source>
</evidence>
<feature type="domain" description="Type I restriction modification DNA specificity" evidence="4">
    <location>
        <begin position="95"/>
        <end position="175"/>
    </location>
</feature>
<organism evidence="5 6">
    <name type="scientific">Neisseria subflava</name>
    <dbReference type="NCBI Taxonomy" id="28449"/>
    <lineage>
        <taxon>Bacteria</taxon>
        <taxon>Pseudomonadati</taxon>
        <taxon>Pseudomonadota</taxon>
        <taxon>Betaproteobacteria</taxon>
        <taxon>Neisseriales</taxon>
        <taxon>Neisseriaceae</taxon>
        <taxon>Neisseria</taxon>
    </lineage>
</organism>
<dbReference type="GO" id="GO:0016787">
    <property type="term" value="F:hydrolase activity"/>
    <property type="evidence" value="ECO:0007669"/>
    <property type="project" value="UniProtKB-KW"/>
</dbReference>
<evidence type="ECO:0000256" key="3">
    <source>
        <dbReference type="ARBA" id="ARBA00023125"/>
    </source>
</evidence>
<feature type="domain" description="Type I restriction modification DNA specificity" evidence="4">
    <location>
        <begin position="214"/>
        <end position="384"/>
    </location>
</feature>
<evidence type="ECO:0000313" key="5">
    <source>
        <dbReference type="EMBL" id="UTG72574.1"/>
    </source>
</evidence>
<dbReference type="PANTHER" id="PTHR30408:SF12">
    <property type="entry name" value="TYPE I RESTRICTION ENZYME MJAVIII SPECIFICITY SUBUNIT"/>
    <property type="match status" value="1"/>
</dbReference>
<keyword evidence="5" id="KW-0540">Nuclease</keyword>
<comment type="similarity">
    <text evidence="1">Belongs to the type-I restriction system S methylase family.</text>
</comment>
<dbReference type="SUPFAM" id="SSF116734">
    <property type="entry name" value="DNA methylase specificity domain"/>
    <property type="match status" value="2"/>
</dbReference>
<dbReference type="Proteomes" id="UP001057305">
    <property type="component" value="Chromosome"/>
</dbReference>
<keyword evidence="2" id="KW-0680">Restriction system</keyword>
<dbReference type="PANTHER" id="PTHR30408">
    <property type="entry name" value="TYPE-1 RESTRICTION ENZYME ECOKI SPECIFICITY PROTEIN"/>
    <property type="match status" value="1"/>
</dbReference>
<name>A0A9X9N3Z0_NEISU</name>